<keyword evidence="4 9" id="KW-0378">Hydrolase</keyword>
<comment type="similarity">
    <text evidence="2 8">Belongs to the glycosyl hydrolase 17 family.</text>
</comment>
<dbReference type="SUPFAM" id="SSF51445">
    <property type="entry name" value="(Trans)glycosidases"/>
    <property type="match status" value="1"/>
</dbReference>
<proteinExistence type="inferred from homology"/>
<evidence type="ECO:0000256" key="7">
    <source>
        <dbReference type="ARBA" id="ARBA00033417"/>
    </source>
</evidence>
<evidence type="ECO:0000256" key="8">
    <source>
        <dbReference type="RuleBase" id="RU004335"/>
    </source>
</evidence>
<evidence type="ECO:0000313" key="10">
    <source>
        <dbReference type="Proteomes" id="UP000237105"/>
    </source>
</evidence>
<gene>
    <name evidence="9" type="ORF">PanWU01x14_359060</name>
</gene>
<reference evidence="10" key="1">
    <citation type="submission" date="2016-06" db="EMBL/GenBank/DDBJ databases">
        <title>Parallel loss of symbiosis genes in relatives of nitrogen-fixing non-legume Parasponia.</title>
        <authorList>
            <person name="Van Velzen R."/>
            <person name="Holmer R."/>
            <person name="Bu F."/>
            <person name="Rutten L."/>
            <person name="Van Zeijl A."/>
            <person name="Liu W."/>
            <person name="Santuari L."/>
            <person name="Cao Q."/>
            <person name="Sharma T."/>
            <person name="Shen D."/>
            <person name="Roswanjaya Y."/>
            <person name="Wardhani T."/>
            <person name="Kalhor M.S."/>
            <person name="Jansen J."/>
            <person name="Van den Hoogen J."/>
            <person name="Gungor B."/>
            <person name="Hartog M."/>
            <person name="Hontelez J."/>
            <person name="Verver J."/>
            <person name="Yang W.-C."/>
            <person name="Schijlen E."/>
            <person name="Repin R."/>
            <person name="Schilthuizen M."/>
            <person name="Schranz E."/>
            <person name="Heidstra R."/>
            <person name="Miyata K."/>
            <person name="Fedorova E."/>
            <person name="Kohlen W."/>
            <person name="Bisseling T."/>
            <person name="Smit S."/>
            <person name="Geurts R."/>
        </authorList>
    </citation>
    <scope>NUCLEOTIDE SEQUENCE [LARGE SCALE GENOMIC DNA]</scope>
    <source>
        <strain evidence="10">cv. WU1-14</strain>
    </source>
</reference>
<protein>
    <recommendedName>
        <fullName evidence="3">glucan endo-1,3-beta-D-glucosidase</fullName>
        <ecNumber evidence="3">3.2.1.39</ecNumber>
    </recommendedName>
    <alternativeName>
        <fullName evidence="6">(1-&gt;3)-beta-glucan endohydrolase</fullName>
    </alternativeName>
    <alternativeName>
        <fullName evidence="7">Beta-1,3-endoglucanase</fullName>
    </alternativeName>
</protein>
<dbReference type="GO" id="GO:0005975">
    <property type="term" value="P:carbohydrate metabolic process"/>
    <property type="evidence" value="ECO:0007669"/>
    <property type="project" value="InterPro"/>
</dbReference>
<dbReference type="EMBL" id="JXTB01000790">
    <property type="protein sequence ID" value="PON32706.1"/>
    <property type="molecule type" value="Genomic_DNA"/>
</dbReference>
<dbReference type="OrthoDB" id="1405325at2759"/>
<dbReference type="InterPro" id="IPR044965">
    <property type="entry name" value="Glyco_hydro_17_plant"/>
</dbReference>
<comment type="caution">
    <text evidence="9">The sequence shown here is derived from an EMBL/GenBank/DDBJ whole genome shotgun (WGS) entry which is preliminary data.</text>
</comment>
<accession>A0A2P5A850</accession>
<keyword evidence="10" id="KW-1185">Reference proteome</keyword>
<dbReference type="STRING" id="3476.A0A2P5A850"/>
<dbReference type="Pfam" id="PF00332">
    <property type="entry name" value="Glyco_hydro_17"/>
    <property type="match status" value="1"/>
</dbReference>
<evidence type="ECO:0000256" key="3">
    <source>
        <dbReference type="ARBA" id="ARBA00012780"/>
    </source>
</evidence>
<dbReference type="Gene3D" id="3.20.20.80">
    <property type="entry name" value="Glycosidases"/>
    <property type="match status" value="1"/>
</dbReference>
<dbReference type="PANTHER" id="PTHR32227">
    <property type="entry name" value="GLUCAN ENDO-1,3-BETA-GLUCOSIDASE BG1-RELATED-RELATED"/>
    <property type="match status" value="1"/>
</dbReference>
<dbReference type="EC" id="3.2.1.39" evidence="3"/>
<evidence type="ECO:0000256" key="4">
    <source>
        <dbReference type="ARBA" id="ARBA00022801"/>
    </source>
</evidence>
<dbReference type="GO" id="GO:0042973">
    <property type="term" value="F:glucan endo-1,3-beta-D-glucosidase activity"/>
    <property type="evidence" value="ECO:0007669"/>
    <property type="project" value="UniProtKB-EC"/>
</dbReference>
<organism evidence="9 10">
    <name type="scientific">Parasponia andersonii</name>
    <name type="common">Sponia andersonii</name>
    <dbReference type="NCBI Taxonomy" id="3476"/>
    <lineage>
        <taxon>Eukaryota</taxon>
        <taxon>Viridiplantae</taxon>
        <taxon>Streptophyta</taxon>
        <taxon>Embryophyta</taxon>
        <taxon>Tracheophyta</taxon>
        <taxon>Spermatophyta</taxon>
        <taxon>Magnoliopsida</taxon>
        <taxon>eudicotyledons</taxon>
        <taxon>Gunneridae</taxon>
        <taxon>Pentapetalae</taxon>
        <taxon>rosids</taxon>
        <taxon>fabids</taxon>
        <taxon>Rosales</taxon>
        <taxon>Cannabaceae</taxon>
        <taxon>Parasponia</taxon>
    </lineage>
</organism>
<dbReference type="InterPro" id="IPR000490">
    <property type="entry name" value="Glyco_hydro_17"/>
</dbReference>
<evidence type="ECO:0000256" key="2">
    <source>
        <dbReference type="ARBA" id="ARBA00008773"/>
    </source>
</evidence>
<evidence type="ECO:0000256" key="5">
    <source>
        <dbReference type="ARBA" id="ARBA00023295"/>
    </source>
</evidence>
<keyword evidence="5" id="KW-0326">Glycosidase</keyword>
<comment type="catalytic activity">
    <reaction evidence="1">
        <text>Hydrolysis of (1-&gt;3)-beta-D-glucosidic linkages in (1-&gt;3)-beta-D-glucans.</text>
        <dbReference type="EC" id="3.2.1.39"/>
    </reaction>
</comment>
<evidence type="ECO:0000256" key="1">
    <source>
        <dbReference type="ARBA" id="ARBA00000382"/>
    </source>
</evidence>
<dbReference type="InterPro" id="IPR017853">
    <property type="entry name" value="GH"/>
</dbReference>
<dbReference type="Proteomes" id="UP000237105">
    <property type="component" value="Unassembled WGS sequence"/>
</dbReference>
<name>A0A2P5A850_PARAD</name>
<evidence type="ECO:0000313" key="9">
    <source>
        <dbReference type="EMBL" id="PON32706.1"/>
    </source>
</evidence>
<sequence>MEKLQKAIGSAGLGDQIKVSTVVSTGVVSQPYPPSTGSFSSAYEPITKPLIGFLVGNEYPLLVNLHPYFAYIGNLKYISLDYAKFRSKSVMVRDGDLGYQNFLTPFWTPFIRLLRRLGESRWKSWFRSPVGVEHRQNKF</sequence>
<dbReference type="AlphaFoldDB" id="A0A2P5A850"/>
<evidence type="ECO:0000256" key="6">
    <source>
        <dbReference type="ARBA" id="ARBA00033335"/>
    </source>
</evidence>